<evidence type="ECO:0000256" key="6">
    <source>
        <dbReference type="ARBA" id="ARBA00022989"/>
    </source>
</evidence>
<accession>A0ABT9AVJ5</accession>
<feature type="transmembrane region" description="Helical" evidence="8">
    <location>
        <begin position="151"/>
        <end position="172"/>
    </location>
</feature>
<dbReference type="PANTHER" id="PTHR30472:SF70">
    <property type="entry name" value="MOLYBDATE IMPORT SYSTEM PERMEASE PROTEIN MOLB"/>
    <property type="match status" value="1"/>
</dbReference>
<organism evidence="9 10">
    <name type="scientific">Providencia huashanensis</name>
    <dbReference type="NCBI Taxonomy" id="3037798"/>
    <lineage>
        <taxon>Bacteria</taxon>
        <taxon>Pseudomonadati</taxon>
        <taxon>Pseudomonadota</taxon>
        <taxon>Gammaproteobacteria</taxon>
        <taxon>Enterobacterales</taxon>
        <taxon>Morganellaceae</taxon>
        <taxon>Providencia</taxon>
    </lineage>
</organism>
<comment type="subcellular location">
    <subcellularLocation>
        <location evidence="1">Cell membrane</location>
        <topology evidence="1">Multi-pass membrane protein</topology>
    </subcellularLocation>
</comment>
<dbReference type="InterPro" id="IPR000522">
    <property type="entry name" value="ABC_transptr_permease_BtuC"/>
</dbReference>
<feature type="transmembrane region" description="Helical" evidence="8">
    <location>
        <begin position="242"/>
        <end position="271"/>
    </location>
</feature>
<evidence type="ECO:0000313" key="9">
    <source>
        <dbReference type="EMBL" id="MDO7857827.1"/>
    </source>
</evidence>
<comment type="similarity">
    <text evidence="2">Belongs to the binding-protein-dependent transport system permease family. FecCD subfamily.</text>
</comment>
<evidence type="ECO:0000256" key="5">
    <source>
        <dbReference type="ARBA" id="ARBA00022692"/>
    </source>
</evidence>
<gene>
    <name evidence="9" type="ORF">Q5E86_16030</name>
</gene>
<dbReference type="Gene3D" id="1.10.3470.10">
    <property type="entry name" value="ABC transporter involved in vitamin B12 uptake, BtuC"/>
    <property type="match status" value="1"/>
</dbReference>
<name>A0ABT9AVJ5_9GAMM</name>
<dbReference type="SUPFAM" id="SSF81345">
    <property type="entry name" value="ABC transporter involved in vitamin B12 uptake, BtuC"/>
    <property type="match status" value="1"/>
</dbReference>
<evidence type="ECO:0000256" key="8">
    <source>
        <dbReference type="SAM" id="Phobius"/>
    </source>
</evidence>
<dbReference type="PANTHER" id="PTHR30472">
    <property type="entry name" value="FERRIC ENTEROBACTIN TRANSPORT SYSTEM PERMEASE PROTEIN"/>
    <property type="match status" value="1"/>
</dbReference>
<keyword evidence="5 8" id="KW-0812">Transmembrane</keyword>
<keyword evidence="6 8" id="KW-1133">Transmembrane helix</keyword>
<feature type="transmembrane region" description="Helical" evidence="8">
    <location>
        <begin position="12"/>
        <end position="33"/>
    </location>
</feature>
<evidence type="ECO:0000256" key="7">
    <source>
        <dbReference type="ARBA" id="ARBA00023136"/>
    </source>
</evidence>
<keyword evidence="7 8" id="KW-0472">Membrane</keyword>
<dbReference type="EMBL" id="JAUQTG010000010">
    <property type="protein sequence ID" value="MDO7857827.1"/>
    <property type="molecule type" value="Genomic_DNA"/>
</dbReference>
<keyword evidence="10" id="KW-1185">Reference proteome</keyword>
<feature type="transmembrane region" description="Helical" evidence="8">
    <location>
        <begin position="66"/>
        <end position="86"/>
    </location>
</feature>
<sequence length="343" mass="36799">MNERLNKGAKPFILVIILLISLVIALTSGKYSLTLSELYHLLVNPLSSQTTLNDLRHETVFWQIRFPRTLAAILIGGGLSIAGAAYQGMFRNPLVSPDILGVSAGAGVGAVIGIFFGQSLFYIQLFAFIGGLITVALVCFIAHLARQHDPILSLVLVGVAVSAICGSAISLMKILADPYTQLPSITFWLLGGLSSITQEDLISVLPLMVIAIIPLLLLRWRMNLLSLSDEEAKSLGVNVSLTRAIFIICATLLTASAVSIAGIIGWIGLIVPHITRMIVGANFRYQLPASMAIGAILLLITDTLARTIAAIELPLGILTSAVGAPFFLAILLQTRRVKWVLWP</sequence>
<feature type="transmembrane region" description="Helical" evidence="8">
    <location>
        <begin position="98"/>
        <end position="116"/>
    </location>
</feature>
<protein>
    <submittedName>
        <fullName evidence="9">Iron ABC transporter permease</fullName>
    </submittedName>
</protein>
<dbReference type="InterPro" id="IPR037294">
    <property type="entry name" value="ABC_BtuC-like"/>
</dbReference>
<evidence type="ECO:0000256" key="1">
    <source>
        <dbReference type="ARBA" id="ARBA00004651"/>
    </source>
</evidence>
<feature type="transmembrane region" description="Helical" evidence="8">
    <location>
        <begin position="204"/>
        <end position="222"/>
    </location>
</feature>
<reference evidence="9" key="1">
    <citation type="submission" date="2023-07" db="EMBL/GenBank/DDBJ databases">
        <authorList>
            <person name="Yang W."/>
            <person name="Chen J."/>
            <person name="Ji P."/>
            <person name="Hu F."/>
        </authorList>
    </citation>
    <scope>NUCLEOTIDE SEQUENCE</scope>
    <source>
        <strain evidence="9">CRE-138-0111</strain>
    </source>
</reference>
<keyword evidence="3" id="KW-0813">Transport</keyword>
<dbReference type="Proteomes" id="UP001176478">
    <property type="component" value="Unassembled WGS sequence"/>
</dbReference>
<reference evidence="9" key="2">
    <citation type="journal article" date="2024" name="Int. J. Antimicrob. Agents">
        <title>Identification of a novel Providencia species showing multi-drug-resistant in three patients with hospital-acquired infection.</title>
        <authorList>
            <person name="Yang W."/>
            <person name="Chen J."/>
            <person name="Yang F."/>
            <person name="Ji P."/>
            <person name="Shen S."/>
            <person name="Yin D."/>
            <person name="Hu F."/>
        </authorList>
    </citation>
    <scope>NUCLEOTIDE SEQUENCE</scope>
    <source>
        <strain evidence="9">CRE-138-0111</strain>
    </source>
</reference>
<feature type="transmembrane region" description="Helical" evidence="8">
    <location>
        <begin position="122"/>
        <end position="144"/>
    </location>
</feature>
<dbReference type="CDD" id="cd06550">
    <property type="entry name" value="TM_ABC_iron-siderophores_like"/>
    <property type="match status" value="1"/>
</dbReference>
<dbReference type="Pfam" id="PF01032">
    <property type="entry name" value="FecCD"/>
    <property type="match status" value="1"/>
</dbReference>
<feature type="transmembrane region" description="Helical" evidence="8">
    <location>
        <begin position="313"/>
        <end position="332"/>
    </location>
</feature>
<keyword evidence="4" id="KW-1003">Cell membrane</keyword>
<proteinExistence type="inferred from homology"/>
<evidence type="ECO:0000313" key="10">
    <source>
        <dbReference type="Proteomes" id="UP001176478"/>
    </source>
</evidence>
<evidence type="ECO:0000256" key="4">
    <source>
        <dbReference type="ARBA" id="ARBA00022475"/>
    </source>
</evidence>
<feature type="transmembrane region" description="Helical" evidence="8">
    <location>
        <begin position="283"/>
        <end position="301"/>
    </location>
</feature>
<comment type="caution">
    <text evidence="9">The sequence shown here is derived from an EMBL/GenBank/DDBJ whole genome shotgun (WGS) entry which is preliminary data.</text>
</comment>
<evidence type="ECO:0000256" key="2">
    <source>
        <dbReference type="ARBA" id="ARBA00007935"/>
    </source>
</evidence>
<evidence type="ECO:0000256" key="3">
    <source>
        <dbReference type="ARBA" id="ARBA00022448"/>
    </source>
</evidence>